<evidence type="ECO:0000313" key="2">
    <source>
        <dbReference type="EMBL" id="CAB9530048.1"/>
    </source>
</evidence>
<comment type="caution">
    <text evidence="2">The sequence shown here is derived from an EMBL/GenBank/DDBJ whole genome shotgun (WGS) entry which is preliminary data.</text>
</comment>
<dbReference type="Pfam" id="PF12796">
    <property type="entry name" value="Ank_2"/>
    <property type="match status" value="1"/>
</dbReference>
<dbReference type="Proteomes" id="UP001153069">
    <property type="component" value="Unassembled WGS sequence"/>
</dbReference>
<reference evidence="2" key="1">
    <citation type="submission" date="2020-06" db="EMBL/GenBank/DDBJ databases">
        <authorList>
            <consortium name="Plant Systems Biology data submission"/>
        </authorList>
    </citation>
    <scope>NUCLEOTIDE SEQUENCE</scope>
    <source>
        <strain evidence="2">D6</strain>
    </source>
</reference>
<keyword evidence="3" id="KW-1185">Reference proteome</keyword>
<proteinExistence type="predicted"/>
<dbReference type="SUPFAM" id="SSF48403">
    <property type="entry name" value="Ankyrin repeat"/>
    <property type="match status" value="1"/>
</dbReference>
<evidence type="ECO:0000256" key="1">
    <source>
        <dbReference type="SAM" id="MobiDB-lite"/>
    </source>
</evidence>
<feature type="compositionally biased region" description="Low complexity" evidence="1">
    <location>
        <begin position="18"/>
        <end position="50"/>
    </location>
</feature>
<sequence length="346" mass="39056">MASSPSSSGATDVPVDRSTVSNSTSSVSSVAATQPQRRSSRRSNAGNRRQSWMDVAFASPPWGSHYKDIGHCRFAKCTKRIQNATDTEIANLPKSHLADAISASTAYTPKGKHERLLMDYTRALLQRNIDPNDLNRWQRSAVSCAAYHGYPKLLKLLIVDANCSVTLGTPHALIAAVENGQHECMTILLEHRKEELLTILNKEENDGASDKMIRGKHPESALEKTVARRDVTSVQILRDQGNTRMSDSCYWYHRQKVLPSLLQAMYDGHDENILAWSKCLHWSFPTTDRRMINYIWHLIAPNSDFPKEVWLNILSFMGRGWWMDASSSARRSISDVREWNVIDSTN</sequence>
<accession>A0A9N8HWN2</accession>
<organism evidence="2 3">
    <name type="scientific">Seminavis robusta</name>
    <dbReference type="NCBI Taxonomy" id="568900"/>
    <lineage>
        <taxon>Eukaryota</taxon>
        <taxon>Sar</taxon>
        <taxon>Stramenopiles</taxon>
        <taxon>Ochrophyta</taxon>
        <taxon>Bacillariophyta</taxon>
        <taxon>Bacillariophyceae</taxon>
        <taxon>Bacillariophycidae</taxon>
        <taxon>Naviculales</taxon>
        <taxon>Naviculaceae</taxon>
        <taxon>Seminavis</taxon>
    </lineage>
</organism>
<gene>
    <name evidence="2" type="ORF">SEMRO_2722_G335560.1</name>
</gene>
<feature type="compositionally biased region" description="Polar residues" evidence="1">
    <location>
        <begin position="1"/>
        <end position="10"/>
    </location>
</feature>
<dbReference type="OrthoDB" id="55288at2759"/>
<protein>
    <submittedName>
        <fullName evidence="2">Uncharacterized protein</fullName>
    </submittedName>
</protein>
<evidence type="ECO:0000313" key="3">
    <source>
        <dbReference type="Proteomes" id="UP001153069"/>
    </source>
</evidence>
<dbReference type="InterPro" id="IPR036770">
    <property type="entry name" value="Ankyrin_rpt-contain_sf"/>
</dbReference>
<dbReference type="EMBL" id="CAICTM010002720">
    <property type="protein sequence ID" value="CAB9530048.1"/>
    <property type="molecule type" value="Genomic_DNA"/>
</dbReference>
<feature type="region of interest" description="Disordered" evidence="1">
    <location>
        <begin position="1"/>
        <end position="51"/>
    </location>
</feature>
<dbReference type="AlphaFoldDB" id="A0A9N8HWN2"/>
<dbReference type="InterPro" id="IPR002110">
    <property type="entry name" value="Ankyrin_rpt"/>
</dbReference>
<dbReference type="Gene3D" id="1.25.40.20">
    <property type="entry name" value="Ankyrin repeat-containing domain"/>
    <property type="match status" value="1"/>
</dbReference>
<name>A0A9N8HWN2_9STRA</name>